<feature type="compositionally biased region" description="Basic and acidic residues" evidence="1">
    <location>
        <begin position="399"/>
        <end position="413"/>
    </location>
</feature>
<organism evidence="2 3">
    <name type="scientific">Delitschia confertaspora ATCC 74209</name>
    <dbReference type="NCBI Taxonomy" id="1513339"/>
    <lineage>
        <taxon>Eukaryota</taxon>
        <taxon>Fungi</taxon>
        <taxon>Dikarya</taxon>
        <taxon>Ascomycota</taxon>
        <taxon>Pezizomycotina</taxon>
        <taxon>Dothideomycetes</taxon>
        <taxon>Pleosporomycetidae</taxon>
        <taxon>Pleosporales</taxon>
        <taxon>Delitschiaceae</taxon>
        <taxon>Delitschia</taxon>
    </lineage>
</organism>
<dbReference type="AlphaFoldDB" id="A0A9P4MN53"/>
<accession>A0A9P4MN53</accession>
<proteinExistence type="predicted"/>
<dbReference type="Proteomes" id="UP000799536">
    <property type="component" value="Unassembled WGS sequence"/>
</dbReference>
<dbReference type="OrthoDB" id="5424391at2759"/>
<evidence type="ECO:0000256" key="1">
    <source>
        <dbReference type="SAM" id="MobiDB-lite"/>
    </source>
</evidence>
<evidence type="ECO:0000313" key="3">
    <source>
        <dbReference type="Proteomes" id="UP000799536"/>
    </source>
</evidence>
<keyword evidence="3" id="KW-1185">Reference proteome</keyword>
<evidence type="ECO:0000313" key="2">
    <source>
        <dbReference type="EMBL" id="KAF2199059.1"/>
    </source>
</evidence>
<feature type="region of interest" description="Disordered" evidence="1">
    <location>
        <begin position="395"/>
        <end position="434"/>
    </location>
</feature>
<sequence length="434" mass="49265">MQTTAARRAFSILSSKIHPQLPLTPREHQQLLNLLTTSFRQRLDREHPLNERDHSHNSHLQKLKGADIQPSPQPPSSQAVAIKHLDTILSNPLFAVRPTRRASDPLIVGDALQILRDPLSWFLEEIAVGKADIKKALICLDILEKNAPGNGASQTPQDRGPGTVIAEWIWSSGQENSLAFLGSRKLVELLVPQLVKEGKQNILWRWFQHRHKREAEEAIVDTSQIRYFRTRVLLNMVLAQIRSETSLDGAVATFLRAMRLLQDPLKSYISVLELAPAGIAIFERIVRPSYDSHSDLAPSSYDSFLQGMHFWVRGWQQLLPAILQVQHPSRPDAGPGLRYLRNWDTTRPIARKAQPFLTQLSLGVARQLLAEEKYADAQWVLEFVKTNFPELFTLDSSNDLERPEHQRTRHQDSEGTPTTRQNLDLLDRLSLSPA</sequence>
<gene>
    <name evidence="2" type="ORF">GQ43DRAFT_377166</name>
</gene>
<feature type="region of interest" description="Disordered" evidence="1">
    <location>
        <begin position="49"/>
        <end position="77"/>
    </location>
</feature>
<comment type="caution">
    <text evidence="2">The sequence shown here is derived from an EMBL/GenBank/DDBJ whole genome shotgun (WGS) entry which is preliminary data.</text>
</comment>
<protein>
    <submittedName>
        <fullName evidence="2">Uncharacterized protein</fullName>
    </submittedName>
</protein>
<reference evidence="2" key="1">
    <citation type="journal article" date="2020" name="Stud. Mycol.">
        <title>101 Dothideomycetes genomes: a test case for predicting lifestyles and emergence of pathogens.</title>
        <authorList>
            <person name="Haridas S."/>
            <person name="Albert R."/>
            <person name="Binder M."/>
            <person name="Bloem J."/>
            <person name="Labutti K."/>
            <person name="Salamov A."/>
            <person name="Andreopoulos B."/>
            <person name="Baker S."/>
            <person name="Barry K."/>
            <person name="Bills G."/>
            <person name="Bluhm B."/>
            <person name="Cannon C."/>
            <person name="Castanera R."/>
            <person name="Culley D."/>
            <person name="Daum C."/>
            <person name="Ezra D."/>
            <person name="Gonzalez J."/>
            <person name="Henrissat B."/>
            <person name="Kuo A."/>
            <person name="Liang C."/>
            <person name="Lipzen A."/>
            <person name="Lutzoni F."/>
            <person name="Magnuson J."/>
            <person name="Mondo S."/>
            <person name="Nolan M."/>
            <person name="Ohm R."/>
            <person name="Pangilinan J."/>
            <person name="Park H.-J."/>
            <person name="Ramirez L."/>
            <person name="Alfaro M."/>
            <person name="Sun H."/>
            <person name="Tritt A."/>
            <person name="Yoshinaga Y."/>
            <person name="Zwiers L.-H."/>
            <person name="Turgeon B."/>
            <person name="Goodwin S."/>
            <person name="Spatafora J."/>
            <person name="Crous P."/>
            <person name="Grigoriev I."/>
        </authorList>
    </citation>
    <scope>NUCLEOTIDE SEQUENCE</scope>
    <source>
        <strain evidence="2">ATCC 74209</strain>
    </source>
</reference>
<name>A0A9P4MN53_9PLEO</name>
<dbReference type="EMBL" id="ML994099">
    <property type="protein sequence ID" value="KAF2199059.1"/>
    <property type="molecule type" value="Genomic_DNA"/>
</dbReference>